<evidence type="ECO:0000256" key="1">
    <source>
        <dbReference type="ARBA" id="ARBA00023015"/>
    </source>
</evidence>
<dbReference type="InterPro" id="IPR003313">
    <property type="entry name" value="AraC-bd"/>
</dbReference>
<dbReference type="InterPro" id="IPR020449">
    <property type="entry name" value="Tscrpt_reg_AraC-type_HTH"/>
</dbReference>
<dbReference type="InterPro" id="IPR014710">
    <property type="entry name" value="RmlC-like_jellyroll"/>
</dbReference>
<keyword evidence="2" id="KW-0238">DNA-binding</keyword>
<sequence length="301" mass="33588">MAQSRMAAIPRYYLYGDQVSDVELNFIHVEPIRERSGAHDWTIRAHAHPDHHQILLVDRGGGEIVIEGQTYAIPTGSLVIVPAAMVHEIRFGPDTDGIVVTVATAYATSVSQGDKRLLEAVDHPGVYPIAGTGVSAEALGDAFEWLNREYIWSAPARRLAVMSHFLRILVAAVRLRGEHLRTVTSARDRDYDILMRYRELVERNFRREKAMDFYAGEIGVSAQRLNQACKARSGKTASEILHERAIIEAKRCLLYMEMTVAEIGYDLGFDDPAYFSRFFSQRVGQPPGAYRAQHTGEGASG</sequence>
<reference evidence="6" key="2">
    <citation type="submission" date="2020-09" db="EMBL/GenBank/DDBJ databases">
        <authorList>
            <person name="Sun Q."/>
            <person name="Kim S."/>
        </authorList>
    </citation>
    <scope>NUCLEOTIDE SEQUENCE</scope>
    <source>
        <strain evidence="6">KCTC 42650</strain>
    </source>
</reference>
<dbReference type="Gene3D" id="1.10.10.60">
    <property type="entry name" value="Homeodomain-like"/>
    <property type="match status" value="1"/>
</dbReference>
<dbReference type="GO" id="GO:0003700">
    <property type="term" value="F:DNA-binding transcription factor activity"/>
    <property type="evidence" value="ECO:0007669"/>
    <property type="project" value="InterPro"/>
</dbReference>
<organism evidence="6 7">
    <name type="scientific">Seohaeicola zhoushanensis</name>
    <dbReference type="NCBI Taxonomy" id="1569283"/>
    <lineage>
        <taxon>Bacteria</taxon>
        <taxon>Pseudomonadati</taxon>
        <taxon>Pseudomonadota</taxon>
        <taxon>Alphaproteobacteria</taxon>
        <taxon>Rhodobacterales</taxon>
        <taxon>Roseobacteraceae</taxon>
        <taxon>Seohaeicola</taxon>
    </lineage>
</organism>
<dbReference type="PANTHER" id="PTHR43280">
    <property type="entry name" value="ARAC-FAMILY TRANSCRIPTIONAL REGULATOR"/>
    <property type="match status" value="1"/>
</dbReference>
<evidence type="ECO:0000256" key="4">
    <source>
        <dbReference type="ARBA" id="ARBA00023163"/>
    </source>
</evidence>
<evidence type="ECO:0000256" key="2">
    <source>
        <dbReference type="ARBA" id="ARBA00023125"/>
    </source>
</evidence>
<dbReference type="SMART" id="SM00342">
    <property type="entry name" value="HTH_ARAC"/>
    <property type="match status" value="1"/>
</dbReference>
<dbReference type="Pfam" id="PF02311">
    <property type="entry name" value="AraC_binding"/>
    <property type="match status" value="1"/>
</dbReference>
<dbReference type="SUPFAM" id="SSF46689">
    <property type="entry name" value="Homeodomain-like"/>
    <property type="match status" value="1"/>
</dbReference>
<dbReference type="RefSeq" id="WP_189679933.1">
    <property type="nucleotide sequence ID" value="NZ_BNCJ01000004.1"/>
</dbReference>
<dbReference type="CDD" id="cd06999">
    <property type="entry name" value="cupin_HpaA-like_N"/>
    <property type="match status" value="1"/>
</dbReference>
<dbReference type="EMBL" id="BNCJ01000004">
    <property type="protein sequence ID" value="GHF48424.1"/>
    <property type="molecule type" value="Genomic_DNA"/>
</dbReference>
<keyword evidence="1" id="KW-0805">Transcription regulation</keyword>
<keyword evidence="7" id="KW-1185">Reference proteome</keyword>
<dbReference type="Proteomes" id="UP000626220">
    <property type="component" value="Unassembled WGS sequence"/>
</dbReference>
<dbReference type="PANTHER" id="PTHR43280:SF32">
    <property type="entry name" value="TRANSCRIPTIONAL REGULATORY PROTEIN"/>
    <property type="match status" value="1"/>
</dbReference>
<dbReference type="InterPro" id="IPR011051">
    <property type="entry name" value="RmlC_Cupin_sf"/>
</dbReference>
<dbReference type="AlphaFoldDB" id="A0A8J3GWD8"/>
<comment type="caution">
    <text evidence="6">The sequence shown here is derived from an EMBL/GenBank/DDBJ whole genome shotgun (WGS) entry which is preliminary data.</text>
</comment>
<dbReference type="SUPFAM" id="SSF51182">
    <property type="entry name" value="RmlC-like cupins"/>
    <property type="match status" value="1"/>
</dbReference>
<dbReference type="InterPro" id="IPR018060">
    <property type="entry name" value="HTH_AraC"/>
</dbReference>
<reference evidence="6" key="1">
    <citation type="journal article" date="2014" name="Int. J. Syst. Evol. Microbiol.">
        <title>Complete genome sequence of Corynebacterium casei LMG S-19264T (=DSM 44701T), isolated from a smear-ripened cheese.</title>
        <authorList>
            <consortium name="US DOE Joint Genome Institute (JGI-PGF)"/>
            <person name="Walter F."/>
            <person name="Albersmeier A."/>
            <person name="Kalinowski J."/>
            <person name="Ruckert C."/>
        </authorList>
    </citation>
    <scope>NUCLEOTIDE SEQUENCE</scope>
    <source>
        <strain evidence="6">KCTC 42650</strain>
    </source>
</reference>
<dbReference type="Gene3D" id="2.60.120.10">
    <property type="entry name" value="Jelly Rolls"/>
    <property type="match status" value="1"/>
</dbReference>
<dbReference type="GO" id="GO:0043565">
    <property type="term" value="F:sequence-specific DNA binding"/>
    <property type="evidence" value="ECO:0007669"/>
    <property type="project" value="InterPro"/>
</dbReference>
<protein>
    <submittedName>
        <fullName evidence="6">AraC family transcriptional regulator</fullName>
    </submittedName>
</protein>
<evidence type="ECO:0000313" key="7">
    <source>
        <dbReference type="Proteomes" id="UP000626220"/>
    </source>
</evidence>
<gene>
    <name evidence="6" type="ORF">GCM10017056_19960</name>
</gene>
<accession>A0A8J3GWD8</accession>
<proteinExistence type="predicted"/>
<dbReference type="PROSITE" id="PS01124">
    <property type="entry name" value="HTH_ARAC_FAMILY_2"/>
    <property type="match status" value="1"/>
</dbReference>
<keyword evidence="4" id="KW-0804">Transcription</keyword>
<dbReference type="PRINTS" id="PR00032">
    <property type="entry name" value="HTHARAC"/>
</dbReference>
<evidence type="ECO:0000313" key="6">
    <source>
        <dbReference type="EMBL" id="GHF48424.1"/>
    </source>
</evidence>
<evidence type="ECO:0000256" key="3">
    <source>
        <dbReference type="ARBA" id="ARBA00023159"/>
    </source>
</evidence>
<dbReference type="InterPro" id="IPR047264">
    <property type="entry name" value="Cupin_HpaA-like_N"/>
</dbReference>
<name>A0A8J3GWD8_9RHOB</name>
<evidence type="ECO:0000259" key="5">
    <source>
        <dbReference type="PROSITE" id="PS01124"/>
    </source>
</evidence>
<feature type="domain" description="HTH araC/xylS-type" evidence="5">
    <location>
        <begin position="195"/>
        <end position="293"/>
    </location>
</feature>
<keyword evidence="3" id="KW-0010">Activator</keyword>
<dbReference type="InterPro" id="IPR009057">
    <property type="entry name" value="Homeodomain-like_sf"/>
</dbReference>
<dbReference type="Pfam" id="PF12833">
    <property type="entry name" value="HTH_18"/>
    <property type="match status" value="1"/>
</dbReference>